<protein>
    <recommendedName>
        <fullName evidence="5">DUF3124 domain-containing protein</fullName>
    </recommendedName>
</protein>
<sequence>MRFVVIITLVGVLLSGCAGQQGGSSNGSASSTAPEEGSQKQHAGSALPQPLDASSYEREDSSLGQLIYVPVYSHIYQQDRQKTFNLTTTLSIRNVDPHRSMIIREVIYYDSHGELVQQYLKEPTTLQPLSSTSFVIEERDLRGGVGANFLVSWLSDHPVNPPVVEAVMISTSQQQGISFLSKGRVLQELQGQPAETGTD</sequence>
<evidence type="ECO:0000313" key="3">
    <source>
        <dbReference type="EMBL" id="SMO46924.1"/>
    </source>
</evidence>
<dbReference type="OrthoDB" id="283474at2"/>
<dbReference type="InterPro" id="IPR021471">
    <property type="entry name" value="DUF3124"/>
</dbReference>
<dbReference type="EMBL" id="FXTH01000003">
    <property type="protein sequence ID" value="SMO46924.1"/>
    <property type="molecule type" value="Genomic_DNA"/>
</dbReference>
<gene>
    <name evidence="3" type="ORF">SAMN06265218_103154</name>
</gene>
<keyword evidence="4" id="KW-1185">Reference proteome</keyword>
<dbReference type="PROSITE" id="PS51257">
    <property type="entry name" value="PROKAR_LIPOPROTEIN"/>
    <property type="match status" value="1"/>
</dbReference>
<dbReference type="Proteomes" id="UP000317593">
    <property type="component" value="Unassembled WGS sequence"/>
</dbReference>
<evidence type="ECO:0008006" key="5">
    <source>
        <dbReference type="Google" id="ProtNLM"/>
    </source>
</evidence>
<dbReference type="RefSeq" id="WP_142713381.1">
    <property type="nucleotide sequence ID" value="NZ_FXTH01000003.1"/>
</dbReference>
<keyword evidence="2" id="KW-0732">Signal</keyword>
<evidence type="ECO:0000313" key="4">
    <source>
        <dbReference type="Proteomes" id="UP000317593"/>
    </source>
</evidence>
<dbReference type="Pfam" id="PF11322">
    <property type="entry name" value="DUF3124"/>
    <property type="match status" value="1"/>
</dbReference>
<dbReference type="AlphaFoldDB" id="A0A521BIH1"/>
<feature type="signal peptide" evidence="2">
    <location>
        <begin position="1"/>
        <end position="20"/>
    </location>
</feature>
<name>A0A521BIH1_9BACT</name>
<evidence type="ECO:0000256" key="2">
    <source>
        <dbReference type="SAM" id="SignalP"/>
    </source>
</evidence>
<organism evidence="3 4">
    <name type="scientific">Fodinibius sediminis</name>
    <dbReference type="NCBI Taxonomy" id="1214077"/>
    <lineage>
        <taxon>Bacteria</taxon>
        <taxon>Pseudomonadati</taxon>
        <taxon>Balneolota</taxon>
        <taxon>Balneolia</taxon>
        <taxon>Balneolales</taxon>
        <taxon>Balneolaceae</taxon>
        <taxon>Fodinibius</taxon>
    </lineage>
</organism>
<reference evidence="3 4" key="1">
    <citation type="submission" date="2017-05" db="EMBL/GenBank/DDBJ databases">
        <authorList>
            <person name="Varghese N."/>
            <person name="Submissions S."/>
        </authorList>
    </citation>
    <scope>NUCLEOTIDE SEQUENCE [LARGE SCALE GENOMIC DNA]</scope>
    <source>
        <strain evidence="3 4">DSM 21194</strain>
    </source>
</reference>
<feature type="region of interest" description="Disordered" evidence="1">
    <location>
        <begin position="20"/>
        <end position="54"/>
    </location>
</feature>
<proteinExistence type="predicted"/>
<feature type="chain" id="PRO_5021927597" description="DUF3124 domain-containing protein" evidence="2">
    <location>
        <begin position="21"/>
        <end position="199"/>
    </location>
</feature>
<accession>A0A521BIH1</accession>
<evidence type="ECO:0000256" key="1">
    <source>
        <dbReference type="SAM" id="MobiDB-lite"/>
    </source>
</evidence>